<dbReference type="Pfam" id="PF21672">
    <property type="entry name" value="COMM_HN"/>
    <property type="match status" value="1"/>
</dbReference>
<sequence>MKFRFNGGLDCPEWILSQIPEIAKTNTNELQALGTSVIERTKAKKCEWTEADTKSYCSEMSVDGLRALKAKIAALLFIFEKATKNDCSCQDLEKELLQLGFPSGKTCLRSARTVRIKPGDARQ</sequence>
<reference evidence="1" key="2">
    <citation type="submission" date="2014-05" db="EMBL/GenBank/DDBJ databases">
        <title>The genome and life-stage specific transcriptomes of Globodera pallida elucidate key aspects of plant parasitism by a cyst nematode.</title>
        <authorList>
            <person name="Cotton J.A."/>
            <person name="Lilley C.J."/>
            <person name="Jones L.M."/>
            <person name="Kikuchi T."/>
            <person name="Reid A.J."/>
            <person name="Thorpe P."/>
            <person name="Tsai I.J."/>
            <person name="Beasley H."/>
            <person name="Blok V."/>
            <person name="Cock P.J.A."/>
            <person name="Van den Akker S.E."/>
            <person name="Holroyd N."/>
            <person name="Hunt M."/>
            <person name="Mantelin S."/>
            <person name="Naghra H."/>
            <person name="Pain A."/>
            <person name="Palomares-Rius J.E."/>
            <person name="Zarowiecki M."/>
            <person name="Berriman M."/>
            <person name="Jones J.T."/>
            <person name="Urwin P.E."/>
        </authorList>
    </citation>
    <scope>NUCLEOTIDE SEQUENCE [LARGE SCALE GENOMIC DNA]</scope>
    <source>
        <strain evidence="1">Lindley</strain>
    </source>
</reference>
<name>A0A183CL24_GLOPA</name>
<dbReference type="InterPro" id="IPR047155">
    <property type="entry name" value="COMMD4/6/7/8"/>
</dbReference>
<organism evidence="1 2">
    <name type="scientific">Globodera pallida</name>
    <name type="common">Potato cyst nematode worm</name>
    <name type="synonym">Heterodera pallida</name>
    <dbReference type="NCBI Taxonomy" id="36090"/>
    <lineage>
        <taxon>Eukaryota</taxon>
        <taxon>Metazoa</taxon>
        <taxon>Ecdysozoa</taxon>
        <taxon>Nematoda</taxon>
        <taxon>Chromadorea</taxon>
        <taxon>Rhabditida</taxon>
        <taxon>Tylenchina</taxon>
        <taxon>Tylenchomorpha</taxon>
        <taxon>Tylenchoidea</taxon>
        <taxon>Heteroderidae</taxon>
        <taxon>Heteroderinae</taxon>
        <taxon>Globodera</taxon>
    </lineage>
</organism>
<reference evidence="1" key="1">
    <citation type="submission" date="2013-12" db="EMBL/GenBank/DDBJ databases">
        <authorList>
            <person name="Aslett M."/>
        </authorList>
    </citation>
    <scope>NUCLEOTIDE SEQUENCE [LARGE SCALE GENOMIC DNA]</scope>
    <source>
        <strain evidence="1">Lindley</strain>
    </source>
</reference>
<dbReference type="WBParaSite" id="GPLIN_001358000">
    <property type="protein sequence ID" value="GPLIN_001358000"/>
    <property type="gene ID" value="GPLIN_001358000"/>
</dbReference>
<proteinExistence type="predicted"/>
<reference evidence="2" key="3">
    <citation type="submission" date="2016-06" db="UniProtKB">
        <authorList>
            <consortium name="WormBaseParasite"/>
        </authorList>
    </citation>
    <scope>IDENTIFICATION</scope>
</reference>
<dbReference type="AlphaFoldDB" id="A0A183CL24"/>
<protein>
    <submittedName>
        <fullName evidence="2">COMM domain-containing protein</fullName>
    </submittedName>
</protein>
<evidence type="ECO:0000313" key="1">
    <source>
        <dbReference type="Proteomes" id="UP000050741"/>
    </source>
</evidence>
<evidence type="ECO:0000313" key="2">
    <source>
        <dbReference type="WBParaSite" id="GPLIN_001358000"/>
    </source>
</evidence>
<dbReference type="PANTHER" id="PTHR16231">
    <property type="entry name" value="COMM DOMAIN-CONTAINING PROTEIN 4-8 FAMILY MEMBER"/>
    <property type="match status" value="1"/>
</dbReference>
<keyword evidence="1" id="KW-1185">Reference proteome</keyword>
<accession>A0A183CL24</accession>
<dbReference type="Proteomes" id="UP000050741">
    <property type="component" value="Unassembled WGS sequence"/>
</dbReference>
<dbReference type="PANTHER" id="PTHR16231:SF4">
    <property type="entry name" value="COMM DOMAIN-CONTAINING PROTEIN 4"/>
    <property type="match status" value="1"/>
</dbReference>